<dbReference type="EMBL" id="CM029047">
    <property type="protein sequence ID" value="KAG2584004.1"/>
    <property type="molecule type" value="Genomic_DNA"/>
</dbReference>
<name>A0A8T0REY8_PANVG</name>
<evidence type="ECO:0000313" key="3">
    <source>
        <dbReference type="Proteomes" id="UP000823388"/>
    </source>
</evidence>
<dbReference type="AlphaFoldDB" id="A0A8T0REY8"/>
<evidence type="ECO:0000313" key="2">
    <source>
        <dbReference type="EMBL" id="KAG2584004.1"/>
    </source>
</evidence>
<proteinExistence type="predicted"/>
<reference evidence="2" key="1">
    <citation type="submission" date="2020-05" db="EMBL/GenBank/DDBJ databases">
        <title>WGS assembly of Panicum virgatum.</title>
        <authorList>
            <person name="Lovell J.T."/>
            <person name="Jenkins J."/>
            <person name="Shu S."/>
            <person name="Juenger T.E."/>
            <person name="Schmutz J."/>
        </authorList>
    </citation>
    <scope>NUCLEOTIDE SEQUENCE</scope>
    <source>
        <strain evidence="2">AP13</strain>
    </source>
</reference>
<sequence>MGTEELATHPRHLHEHYRLPGHTRPAPLAVPGAAAKREPLFLMASAAHVLSSPGAIFLLGWLSRPDLFFFLCVEVARGKGRATLVLPGWHRHLATPNSGKGPSESENMR</sequence>
<organism evidence="2 3">
    <name type="scientific">Panicum virgatum</name>
    <name type="common">Blackwell switchgrass</name>
    <dbReference type="NCBI Taxonomy" id="38727"/>
    <lineage>
        <taxon>Eukaryota</taxon>
        <taxon>Viridiplantae</taxon>
        <taxon>Streptophyta</taxon>
        <taxon>Embryophyta</taxon>
        <taxon>Tracheophyta</taxon>
        <taxon>Spermatophyta</taxon>
        <taxon>Magnoliopsida</taxon>
        <taxon>Liliopsida</taxon>
        <taxon>Poales</taxon>
        <taxon>Poaceae</taxon>
        <taxon>PACMAD clade</taxon>
        <taxon>Panicoideae</taxon>
        <taxon>Panicodae</taxon>
        <taxon>Paniceae</taxon>
        <taxon>Panicinae</taxon>
        <taxon>Panicum</taxon>
        <taxon>Panicum sect. Hiantes</taxon>
    </lineage>
</organism>
<gene>
    <name evidence="2" type="ORF">PVAP13_6KG256300</name>
</gene>
<accession>A0A8T0REY8</accession>
<comment type="caution">
    <text evidence="2">The sequence shown here is derived from an EMBL/GenBank/DDBJ whole genome shotgun (WGS) entry which is preliminary data.</text>
</comment>
<feature type="transmembrane region" description="Helical" evidence="1">
    <location>
        <begin position="40"/>
        <end position="62"/>
    </location>
</feature>
<keyword evidence="3" id="KW-1185">Reference proteome</keyword>
<keyword evidence="1" id="KW-0812">Transmembrane</keyword>
<protein>
    <submittedName>
        <fullName evidence="2">Uncharacterized protein</fullName>
    </submittedName>
</protein>
<dbReference type="Proteomes" id="UP000823388">
    <property type="component" value="Chromosome 6K"/>
</dbReference>
<evidence type="ECO:0000256" key="1">
    <source>
        <dbReference type="SAM" id="Phobius"/>
    </source>
</evidence>
<keyword evidence="1" id="KW-0472">Membrane</keyword>
<keyword evidence="1" id="KW-1133">Transmembrane helix</keyword>